<sequence>MSSTVFSTTSNRASMEDDERNKGSYKHLHLGSGMQDSMDAVNRMSPSNSVLTISFSPPALLGIMSILLLFAAYSLFSKPMVSIKNGISNEQFQGLLERIDQLSKEVKELKRP</sequence>
<evidence type="ECO:0000256" key="2">
    <source>
        <dbReference type="SAM" id="Phobius"/>
    </source>
</evidence>
<dbReference type="EMBL" id="CP141881">
    <property type="protein sequence ID" value="WRT63415.1"/>
    <property type="molecule type" value="Genomic_DNA"/>
</dbReference>
<keyword evidence="2" id="KW-0812">Transmembrane</keyword>
<gene>
    <name evidence="3" type="ORF">IL334_000320</name>
</gene>
<feature type="region of interest" description="Disordered" evidence="1">
    <location>
        <begin position="1"/>
        <end position="29"/>
    </location>
</feature>
<reference evidence="3 4" key="1">
    <citation type="submission" date="2024-01" db="EMBL/GenBank/DDBJ databases">
        <title>Comparative genomics of Cryptococcus and Kwoniella reveals pathogenesis evolution and contrasting modes of karyotype evolution via chromosome fusion or intercentromeric recombination.</title>
        <authorList>
            <person name="Coelho M.A."/>
            <person name="David-Palma M."/>
            <person name="Shea T."/>
            <person name="Bowers K."/>
            <person name="McGinley-Smith S."/>
            <person name="Mohammad A.W."/>
            <person name="Gnirke A."/>
            <person name="Yurkov A.M."/>
            <person name="Nowrousian M."/>
            <person name="Sun S."/>
            <person name="Cuomo C.A."/>
            <person name="Heitman J."/>
        </authorList>
    </citation>
    <scope>NUCLEOTIDE SEQUENCE [LARGE SCALE GENOMIC DNA]</scope>
    <source>
        <strain evidence="3">CBS 11374</strain>
    </source>
</reference>
<organism evidence="3 4">
    <name type="scientific">Kwoniella shivajii</name>
    <dbReference type="NCBI Taxonomy" id="564305"/>
    <lineage>
        <taxon>Eukaryota</taxon>
        <taxon>Fungi</taxon>
        <taxon>Dikarya</taxon>
        <taxon>Basidiomycota</taxon>
        <taxon>Agaricomycotina</taxon>
        <taxon>Tremellomycetes</taxon>
        <taxon>Tremellales</taxon>
        <taxon>Cryptococcaceae</taxon>
        <taxon>Kwoniella</taxon>
    </lineage>
</organism>
<feature type="compositionally biased region" description="Polar residues" evidence="1">
    <location>
        <begin position="1"/>
        <end position="13"/>
    </location>
</feature>
<dbReference type="Proteomes" id="UP001329825">
    <property type="component" value="Chromosome 1"/>
</dbReference>
<keyword evidence="4" id="KW-1185">Reference proteome</keyword>
<proteinExistence type="predicted"/>
<keyword evidence="2" id="KW-0472">Membrane</keyword>
<name>A0ABZ1CNU1_9TREE</name>
<keyword evidence="2" id="KW-1133">Transmembrane helix</keyword>
<feature type="transmembrane region" description="Helical" evidence="2">
    <location>
        <begin position="55"/>
        <end position="76"/>
    </location>
</feature>
<dbReference type="GeneID" id="87952451"/>
<evidence type="ECO:0000313" key="4">
    <source>
        <dbReference type="Proteomes" id="UP001329825"/>
    </source>
</evidence>
<dbReference type="RefSeq" id="XP_062788155.1">
    <property type="nucleotide sequence ID" value="XM_062932104.1"/>
</dbReference>
<evidence type="ECO:0000256" key="1">
    <source>
        <dbReference type="SAM" id="MobiDB-lite"/>
    </source>
</evidence>
<evidence type="ECO:0000313" key="3">
    <source>
        <dbReference type="EMBL" id="WRT63415.1"/>
    </source>
</evidence>
<accession>A0ABZ1CNU1</accession>
<protein>
    <submittedName>
        <fullName evidence="3">Uncharacterized protein</fullName>
    </submittedName>
</protein>